<dbReference type="EMBL" id="CAAALY010041886">
    <property type="protein sequence ID" value="VEL19515.1"/>
    <property type="molecule type" value="Genomic_DNA"/>
</dbReference>
<protein>
    <submittedName>
        <fullName evidence="2">Uncharacterized protein</fullName>
    </submittedName>
</protein>
<evidence type="ECO:0000313" key="2">
    <source>
        <dbReference type="EMBL" id="VEL19515.1"/>
    </source>
</evidence>
<dbReference type="Pfam" id="PF14753">
    <property type="entry name" value="FAM221"/>
    <property type="match status" value="1"/>
</dbReference>
<evidence type="ECO:0000313" key="3">
    <source>
        <dbReference type="Proteomes" id="UP000784294"/>
    </source>
</evidence>
<name>A0A448WT43_9PLAT</name>
<dbReference type="OrthoDB" id="196393at2759"/>
<gene>
    <name evidence="2" type="ORF">PXEA_LOCUS12955</name>
</gene>
<dbReference type="PANTHER" id="PTHR31214">
    <property type="entry name" value="PROTEIN FAM221A-RELATED"/>
    <property type="match status" value="1"/>
</dbReference>
<organism evidence="2 3">
    <name type="scientific">Protopolystoma xenopodis</name>
    <dbReference type="NCBI Taxonomy" id="117903"/>
    <lineage>
        <taxon>Eukaryota</taxon>
        <taxon>Metazoa</taxon>
        <taxon>Spiralia</taxon>
        <taxon>Lophotrochozoa</taxon>
        <taxon>Platyhelminthes</taxon>
        <taxon>Monogenea</taxon>
        <taxon>Polyopisthocotylea</taxon>
        <taxon>Polystomatidea</taxon>
        <taxon>Polystomatidae</taxon>
        <taxon>Protopolystoma</taxon>
    </lineage>
</organism>
<accession>A0A448WT43</accession>
<dbReference type="Proteomes" id="UP000784294">
    <property type="component" value="Unassembled WGS sequence"/>
</dbReference>
<proteinExistence type="inferred from homology"/>
<dbReference type="InterPro" id="IPR026755">
    <property type="entry name" value="Fam221a/b"/>
</dbReference>
<evidence type="ECO:0000256" key="1">
    <source>
        <dbReference type="ARBA" id="ARBA00011026"/>
    </source>
</evidence>
<comment type="similarity">
    <text evidence="1">Belongs to the FAM221 family.</text>
</comment>
<dbReference type="PANTHER" id="PTHR31214:SF3">
    <property type="entry name" value="PROTEIN FAM221B"/>
    <property type="match status" value="1"/>
</dbReference>
<dbReference type="AlphaFoldDB" id="A0A448WT43"/>
<reference evidence="2" key="1">
    <citation type="submission" date="2018-11" db="EMBL/GenBank/DDBJ databases">
        <authorList>
            <consortium name="Pathogen Informatics"/>
        </authorList>
    </citation>
    <scope>NUCLEOTIDE SEQUENCE</scope>
</reference>
<keyword evidence="3" id="KW-1185">Reference proteome</keyword>
<sequence length="147" mass="17020">MERYYSCINFPLLLLNPCLKNLHYKSGCLCKAFKFIPSRPEEFGEFWLPKRRDFDAAAYRAMCRCKHNHEKHHAHPPPFRCKAPNCRCPSFESVSACVACDLPWTRHETFLETEQERKSANRQVGGLGSFVNFLVARPAIVSSRKKV</sequence>
<comment type="caution">
    <text evidence="2">The sequence shown here is derived from an EMBL/GenBank/DDBJ whole genome shotgun (WGS) entry which is preliminary data.</text>
</comment>